<feature type="transmembrane region" description="Helical" evidence="1">
    <location>
        <begin position="118"/>
        <end position="134"/>
    </location>
</feature>
<sequence length="197" mass="22614">MFGKILLYILSLWLLFFLIIIVSINLPDLCLNSDCTFANTLNFIWNNNIIKFNIPVMASVVFLIIGGIGYYWFQYKLSGSVSLPVDVLGVEDINYEHLVFLTTYIIPLICFNLKDLRYVITLFILLSVIGVIYIETDKFYTNPTLAILGYKLYKISTTLRSGVTCDVIVICREKLVVGDKITYIDIEQDKIFYGEKI</sequence>
<feature type="transmembrane region" description="Helical" evidence="1">
    <location>
        <begin position="6"/>
        <end position="31"/>
    </location>
</feature>
<proteinExistence type="predicted"/>
<evidence type="ECO:0000256" key="1">
    <source>
        <dbReference type="SAM" id="Phobius"/>
    </source>
</evidence>
<keyword evidence="1" id="KW-0812">Transmembrane</keyword>
<name>A0A4V2DMM9_9GAMM</name>
<reference evidence="2 3" key="1">
    <citation type="submission" date="2019-02" db="EMBL/GenBank/DDBJ databases">
        <title>The Batch Genome Submission of Acinetobacter spp. strains.</title>
        <authorList>
            <person name="Qin J."/>
            <person name="Hu Y."/>
            <person name="Ye H."/>
            <person name="Wei L."/>
            <person name="Feng Y."/>
            <person name="Zong Z."/>
        </authorList>
    </citation>
    <scope>NUCLEOTIDE SEQUENCE [LARGE SCALE GENOMIC DNA]</scope>
    <source>
        <strain evidence="2 3">WCHAW060049</strain>
    </source>
</reference>
<keyword evidence="1" id="KW-1133">Transmembrane helix</keyword>
<accession>A0A4V2DMM9</accession>
<feature type="transmembrane region" description="Helical" evidence="1">
    <location>
        <begin position="52"/>
        <end position="73"/>
    </location>
</feature>
<gene>
    <name evidence="2" type="ORF">EXU28_17360</name>
</gene>
<evidence type="ECO:0000313" key="3">
    <source>
        <dbReference type="Proteomes" id="UP000293863"/>
    </source>
</evidence>
<dbReference type="RefSeq" id="WP_130168919.1">
    <property type="nucleotide sequence ID" value="NZ_SGSQ01000034.1"/>
</dbReference>
<evidence type="ECO:0000313" key="2">
    <source>
        <dbReference type="EMBL" id="RZG43410.1"/>
    </source>
</evidence>
<comment type="caution">
    <text evidence="2">The sequence shown here is derived from an EMBL/GenBank/DDBJ whole genome shotgun (WGS) entry which is preliminary data.</text>
</comment>
<organism evidence="2 3">
    <name type="scientific">Acinetobacter wuhouensis</name>
    <dbReference type="NCBI Taxonomy" id="1879050"/>
    <lineage>
        <taxon>Bacteria</taxon>
        <taxon>Pseudomonadati</taxon>
        <taxon>Pseudomonadota</taxon>
        <taxon>Gammaproteobacteria</taxon>
        <taxon>Moraxellales</taxon>
        <taxon>Moraxellaceae</taxon>
        <taxon>Acinetobacter</taxon>
    </lineage>
</organism>
<protein>
    <submittedName>
        <fullName evidence="2">Uncharacterized protein</fullName>
    </submittedName>
</protein>
<dbReference type="InterPro" id="IPR048118">
    <property type="entry name" value="KwaA"/>
</dbReference>
<dbReference type="EMBL" id="SGSQ01000034">
    <property type="protein sequence ID" value="RZG43410.1"/>
    <property type="molecule type" value="Genomic_DNA"/>
</dbReference>
<dbReference type="AlphaFoldDB" id="A0A4V2DMM9"/>
<dbReference type="NCBIfam" id="NF041622">
    <property type="entry name" value="KwaA"/>
    <property type="match status" value="1"/>
</dbReference>
<keyword evidence="3" id="KW-1185">Reference proteome</keyword>
<dbReference type="Proteomes" id="UP000293863">
    <property type="component" value="Unassembled WGS sequence"/>
</dbReference>
<keyword evidence="1" id="KW-0472">Membrane</keyword>